<organism evidence="3 4">
    <name type="scientific">Peribacillus muralis</name>
    <dbReference type="NCBI Taxonomy" id="264697"/>
    <lineage>
        <taxon>Bacteria</taxon>
        <taxon>Bacillati</taxon>
        <taxon>Bacillota</taxon>
        <taxon>Bacilli</taxon>
        <taxon>Bacillales</taxon>
        <taxon>Bacillaceae</taxon>
        <taxon>Peribacillus</taxon>
    </lineage>
</organism>
<feature type="domain" description="Tail spike" evidence="1">
    <location>
        <begin position="105"/>
        <end position="350"/>
    </location>
</feature>
<reference evidence="3 4" key="1">
    <citation type="submission" date="2016-08" db="EMBL/GenBank/DDBJ databases">
        <title>Complete genome sequence of Bacillus muralis G25-68, a strain with toxicity to nematodes.</title>
        <authorList>
            <person name="Zheng Z."/>
        </authorList>
    </citation>
    <scope>NUCLEOTIDE SEQUENCE [LARGE SCALE GENOMIC DNA]</scope>
    <source>
        <strain evidence="3 4">G25-68</strain>
    </source>
</reference>
<protein>
    <submittedName>
        <fullName evidence="3">Uncharacterized protein</fullName>
    </submittedName>
</protein>
<name>A0A1B3XJF8_9BACI</name>
<evidence type="ECO:0000259" key="2">
    <source>
        <dbReference type="Pfam" id="PF21311"/>
    </source>
</evidence>
<dbReference type="EMBL" id="CP017080">
    <property type="protein sequence ID" value="AOH53355.1"/>
    <property type="molecule type" value="Genomic_DNA"/>
</dbReference>
<dbReference type="STRING" id="264697.ABE28_003245"/>
<evidence type="ECO:0000313" key="4">
    <source>
        <dbReference type="Proteomes" id="UP000077926"/>
    </source>
</evidence>
<dbReference type="Proteomes" id="UP000077926">
    <property type="component" value="Chromosome"/>
</dbReference>
<sequence length="778" mass="88936">MYTILNPDLDVVGILDLEGKGCKFYNDLKSTKLADDQGKIWSDTLTISVPYGYRETEYMTQGHHLLKEAGDGRFYCYRIFDWEDSAIGPVHVKTVQAINLLAWDLSHKNVPARTFSAATSRDGFDHILKQTGWEVEEDDFFGGTKTLEITAGNNGMYWADYLIQEFNIEIRAYVQLYNGKVSRMLIDLVDELGDSDGRRFEYSHGLAGVSRRGSDQEMYTKLFVYGGNNKDGIPVSISSVNNGRDYIVDDDANDLYNNGGPYLEGYIVNDQIQNPSGLLEWGKRQLDNWNHPKFTYQVDVAQLDFIPNIGDHMQVLDFSMQPEMTVSARVIQLDESEANPIDTKVILGEFVEIVTITPRDIWDLQAKASQAQQAAEASKGYRLEYFTPDGTDFADTTSTKRIVIRVYWGTLNVTEKIQPFDFSWQKIDSVGAHDTVWEEAHDGVGNIIEVGPEVVGCTIRCQVNTEDLDSAKPTLYAEETDAAYFATLQMTAPSGWTDFNKSVAQYAQVDYPRQEIYWSQKYYGDKRHDEDNAANHESYTITRTDMTGVIKDRMWCIRAGHGAQFGIEYVSGKMWIWSYYKYVAKNEWYVVRFPYTPNKILDWGDPSIQVLVKTPVPYRTNLDNRNGYVLCAFGVADPGMHVFKKSDILKGILNPVYAMKASDIDFFGKEQTYQSTCLDFPYIYFTSGSFTIDKDQKCLYCIDVRSKSLVYRIVYTFDKGTIQEIKDTPFHEPETISVYYDDTGKKWLIQGFAFGNEIIESSQRTNQLYRINEHKRGE</sequence>
<proteinExistence type="predicted"/>
<evidence type="ECO:0000259" key="1">
    <source>
        <dbReference type="Pfam" id="PF06605"/>
    </source>
</evidence>
<dbReference type="InterPro" id="IPR010572">
    <property type="entry name" value="Tail_dom"/>
</dbReference>
<evidence type="ECO:0000313" key="3">
    <source>
        <dbReference type="EMBL" id="AOH53355.1"/>
    </source>
</evidence>
<dbReference type="Pfam" id="PF06605">
    <property type="entry name" value="Prophage_tail"/>
    <property type="match status" value="1"/>
</dbReference>
<dbReference type="InterPro" id="IPR048799">
    <property type="entry name" value="P68_RBP_TagC-like_beta-prop"/>
</dbReference>
<dbReference type="NCBIfam" id="TIGR01665">
    <property type="entry name" value="put_anti_recept"/>
    <property type="match status" value="1"/>
</dbReference>
<dbReference type="InterPro" id="IPR007119">
    <property type="entry name" value="Phage_tail_spike_N"/>
</dbReference>
<dbReference type="RefSeq" id="WP_064463935.1">
    <property type="nucleotide sequence ID" value="NZ_CP017080.1"/>
</dbReference>
<gene>
    <name evidence="3" type="ORF">ABE28_003245</name>
</gene>
<keyword evidence="4" id="KW-1185">Reference proteome</keyword>
<dbReference type="KEGG" id="bmur:ABE28_003245"/>
<dbReference type="AlphaFoldDB" id="A0A1B3XJF8"/>
<accession>A0A1B3XJF8</accession>
<dbReference type="Pfam" id="PF21311">
    <property type="entry name" value="Phage_RBD_prop"/>
    <property type="match status" value="1"/>
</dbReference>
<feature type="domain" description="P68 RBP/TagC-like beta-propeller" evidence="2">
    <location>
        <begin position="503"/>
        <end position="758"/>
    </location>
</feature>
<dbReference type="OrthoDB" id="2240714at2"/>